<dbReference type="AlphaFoldDB" id="A0A8C4NA15"/>
<reference evidence="2" key="2">
    <citation type="submission" date="2025-09" db="UniProtKB">
        <authorList>
            <consortium name="Ensembl"/>
        </authorList>
    </citation>
    <scope>IDENTIFICATION</scope>
</reference>
<dbReference type="InterPro" id="IPR004000">
    <property type="entry name" value="Actin"/>
</dbReference>
<dbReference type="Ensembl" id="ENSEBUT00000003799.1">
    <property type="protein sequence ID" value="ENSEBUP00000003428.1"/>
    <property type="gene ID" value="ENSEBUG00000002444.1"/>
</dbReference>
<proteinExistence type="inferred from homology"/>
<keyword evidence="3" id="KW-1185">Reference proteome</keyword>
<dbReference type="CDD" id="cd10207">
    <property type="entry name" value="ASKHA_NBD_Arp10"/>
    <property type="match status" value="1"/>
</dbReference>
<dbReference type="Proteomes" id="UP000694388">
    <property type="component" value="Unplaced"/>
</dbReference>
<organism evidence="2 3">
    <name type="scientific">Eptatretus burgeri</name>
    <name type="common">Inshore hagfish</name>
    <dbReference type="NCBI Taxonomy" id="7764"/>
    <lineage>
        <taxon>Eukaryota</taxon>
        <taxon>Metazoa</taxon>
        <taxon>Chordata</taxon>
        <taxon>Craniata</taxon>
        <taxon>Vertebrata</taxon>
        <taxon>Cyclostomata</taxon>
        <taxon>Myxini</taxon>
        <taxon>Myxiniformes</taxon>
        <taxon>Myxinidae</taxon>
        <taxon>Eptatretinae</taxon>
        <taxon>Eptatretus</taxon>
    </lineage>
</organism>
<sequence length="356" mass="39467">NQLWSTFACGNTGCGEPVEMGEAPGNCGIHDELLKVGGNAPVKVVQYHINTEELYMNVKDFIHMLYFRHLLVNPRDRRVVVVESVLCPSVFRETLARVFFKHFEVPSVLFAPSHLMAFLTLGVRTALVMDCGYTETLILPVCEGIPIVAAWEALPLGGKALHNLSVHPCVTVRMCFVSDHNRGLKLQASRFPTETTSERPKPPPGVQYPIDGGQILHIKGEISTPYCSCQCPIDMRQTLAENLLVTGGTVALPGLTHRLMNELRFLLQQPRYQEALTISSFRIHTPPAKPNYVAWLGGAIFGALQEVLGSRSVSRDLYMQTSRVPDWCSLCNPPAELSMEAKTPVPLLKRAYSTDK</sequence>
<dbReference type="SUPFAM" id="SSF53067">
    <property type="entry name" value="Actin-like ATPase domain"/>
    <property type="match status" value="2"/>
</dbReference>
<accession>A0A8C4NA15</accession>
<dbReference type="Pfam" id="PF00022">
    <property type="entry name" value="Actin"/>
    <property type="match status" value="2"/>
</dbReference>
<reference evidence="2" key="1">
    <citation type="submission" date="2025-08" db="UniProtKB">
        <authorList>
            <consortium name="Ensembl"/>
        </authorList>
    </citation>
    <scope>IDENTIFICATION</scope>
</reference>
<evidence type="ECO:0000256" key="1">
    <source>
        <dbReference type="RuleBase" id="RU000487"/>
    </source>
</evidence>
<protein>
    <submittedName>
        <fullName evidence="2">Actin related protein 10</fullName>
    </submittedName>
</protein>
<dbReference type="InterPro" id="IPR043129">
    <property type="entry name" value="ATPase_NBD"/>
</dbReference>
<dbReference type="OMA" id="CCPLERG"/>
<dbReference type="SMART" id="SM00268">
    <property type="entry name" value="ACTIN"/>
    <property type="match status" value="1"/>
</dbReference>
<dbReference type="Gene3D" id="3.30.420.40">
    <property type="match status" value="4"/>
</dbReference>
<dbReference type="PANTHER" id="PTHR11937">
    <property type="entry name" value="ACTIN"/>
    <property type="match status" value="1"/>
</dbReference>
<name>A0A8C4NA15_EPTBU</name>
<evidence type="ECO:0000313" key="2">
    <source>
        <dbReference type="Ensembl" id="ENSEBUP00000003428.1"/>
    </source>
</evidence>
<evidence type="ECO:0000313" key="3">
    <source>
        <dbReference type="Proteomes" id="UP000694388"/>
    </source>
</evidence>
<comment type="similarity">
    <text evidence="1">Belongs to the actin family.</text>
</comment>
<dbReference type="GeneTree" id="ENSGT00910000144250"/>